<dbReference type="Gene3D" id="1.10.3720.10">
    <property type="entry name" value="MetI-like"/>
    <property type="match status" value="1"/>
</dbReference>
<feature type="domain" description="ABC transporter" evidence="10">
    <location>
        <begin position="285"/>
        <end position="509"/>
    </location>
</feature>
<keyword evidence="5" id="KW-0547">Nucleotide-binding</keyword>
<accession>A0ABR8VNY9</accession>
<keyword evidence="13" id="KW-1185">Reference proteome</keyword>
<evidence type="ECO:0000256" key="7">
    <source>
        <dbReference type="ARBA" id="ARBA00022989"/>
    </source>
</evidence>
<keyword evidence="7 9" id="KW-1133">Transmembrane helix</keyword>
<evidence type="ECO:0000256" key="9">
    <source>
        <dbReference type="RuleBase" id="RU363032"/>
    </source>
</evidence>
<dbReference type="SMART" id="SM00382">
    <property type="entry name" value="AAA"/>
    <property type="match status" value="1"/>
</dbReference>
<keyword evidence="4 9" id="KW-0812">Transmembrane</keyword>
<dbReference type="PANTHER" id="PTHR43386">
    <property type="entry name" value="OLIGOPEPTIDE TRANSPORT SYSTEM PERMEASE PROTEIN APPC"/>
    <property type="match status" value="1"/>
</dbReference>
<dbReference type="PROSITE" id="PS50928">
    <property type="entry name" value="ABC_TM1"/>
    <property type="match status" value="1"/>
</dbReference>
<protein>
    <submittedName>
        <fullName evidence="12">Dipeptide/oligopeptide/nickel ABC transporter permease/ATP-binding protein</fullName>
    </submittedName>
</protein>
<evidence type="ECO:0000259" key="11">
    <source>
        <dbReference type="PROSITE" id="PS50928"/>
    </source>
</evidence>
<dbReference type="PROSITE" id="PS50893">
    <property type="entry name" value="ABC_TRANSPORTER_2"/>
    <property type="match status" value="1"/>
</dbReference>
<dbReference type="PANTHER" id="PTHR43386:SF1">
    <property type="entry name" value="D,D-DIPEPTIDE TRANSPORT SYSTEM PERMEASE PROTEIN DDPC-RELATED"/>
    <property type="match status" value="1"/>
</dbReference>
<dbReference type="Pfam" id="PF00005">
    <property type="entry name" value="ABC_tran"/>
    <property type="match status" value="1"/>
</dbReference>
<feature type="domain" description="ABC transmembrane type-1" evidence="11">
    <location>
        <begin position="64"/>
        <end position="255"/>
    </location>
</feature>
<dbReference type="EMBL" id="JACSPV010000031">
    <property type="protein sequence ID" value="MBD8006474.1"/>
    <property type="molecule type" value="Genomic_DNA"/>
</dbReference>
<dbReference type="InterPro" id="IPR000515">
    <property type="entry name" value="MetI-like"/>
</dbReference>
<comment type="subcellular location">
    <subcellularLocation>
        <location evidence="1 9">Cell membrane</location>
        <topology evidence="1 9">Multi-pass membrane protein</topology>
    </subcellularLocation>
</comment>
<keyword evidence="3" id="KW-1003">Cell membrane</keyword>
<evidence type="ECO:0000313" key="13">
    <source>
        <dbReference type="Proteomes" id="UP000648182"/>
    </source>
</evidence>
<feature type="transmembrane region" description="Helical" evidence="9">
    <location>
        <begin position="125"/>
        <end position="145"/>
    </location>
</feature>
<evidence type="ECO:0000256" key="3">
    <source>
        <dbReference type="ARBA" id="ARBA00022475"/>
    </source>
</evidence>
<evidence type="ECO:0000256" key="4">
    <source>
        <dbReference type="ARBA" id="ARBA00022692"/>
    </source>
</evidence>
<dbReference type="SUPFAM" id="SSF161098">
    <property type="entry name" value="MetI-like"/>
    <property type="match status" value="1"/>
</dbReference>
<evidence type="ECO:0000256" key="1">
    <source>
        <dbReference type="ARBA" id="ARBA00004651"/>
    </source>
</evidence>
<dbReference type="CDD" id="cd03257">
    <property type="entry name" value="ABC_NikE_OppD_transporters"/>
    <property type="match status" value="1"/>
</dbReference>
<comment type="caution">
    <text evidence="12">The sequence shown here is derived from an EMBL/GenBank/DDBJ whole genome shotgun (WGS) entry which is preliminary data.</text>
</comment>
<reference evidence="12 13" key="1">
    <citation type="submission" date="2020-08" db="EMBL/GenBank/DDBJ databases">
        <title>A Genomic Blueprint of the Chicken Gut Microbiome.</title>
        <authorList>
            <person name="Gilroy R."/>
            <person name="Ravi A."/>
            <person name="Getino M."/>
            <person name="Pursley I."/>
            <person name="Horton D.L."/>
            <person name="Alikhan N.-F."/>
            <person name="Baker D."/>
            <person name="Gharbi K."/>
            <person name="Hall N."/>
            <person name="Watson M."/>
            <person name="Adriaenssens E.M."/>
            <person name="Foster-Nyarko E."/>
            <person name="Jarju S."/>
            <person name="Secka A."/>
            <person name="Antonio M."/>
            <person name="Oren A."/>
            <person name="Chaudhuri R."/>
            <person name="La Ragione R.M."/>
            <person name="Hildebrand F."/>
            <person name="Pallen M.J."/>
        </authorList>
    </citation>
    <scope>NUCLEOTIDE SEQUENCE [LARGE SCALE GENOMIC DNA]</scope>
    <source>
        <strain evidence="12 13">Sa1BUA2</strain>
    </source>
</reference>
<dbReference type="RefSeq" id="WP_191814347.1">
    <property type="nucleotide sequence ID" value="NZ_JACSPV010000031.1"/>
</dbReference>
<evidence type="ECO:0000259" key="10">
    <source>
        <dbReference type="PROSITE" id="PS50893"/>
    </source>
</evidence>
<dbReference type="InterPro" id="IPR027417">
    <property type="entry name" value="P-loop_NTPase"/>
</dbReference>
<evidence type="ECO:0000256" key="6">
    <source>
        <dbReference type="ARBA" id="ARBA00022840"/>
    </source>
</evidence>
<feature type="transmembrane region" description="Helical" evidence="9">
    <location>
        <begin position="7"/>
        <end position="26"/>
    </location>
</feature>
<dbReference type="SUPFAM" id="SSF52540">
    <property type="entry name" value="P-loop containing nucleoside triphosphate hydrolases"/>
    <property type="match status" value="1"/>
</dbReference>
<dbReference type="Gene3D" id="3.40.50.300">
    <property type="entry name" value="P-loop containing nucleotide triphosphate hydrolases"/>
    <property type="match status" value="1"/>
</dbReference>
<dbReference type="InterPro" id="IPR050366">
    <property type="entry name" value="BP-dependent_transpt_permease"/>
</dbReference>
<dbReference type="Pfam" id="PF00528">
    <property type="entry name" value="BPD_transp_1"/>
    <property type="match status" value="1"/>
</dbReference>
<feature type="transmembrane region" description="Helical" evidence="9">
    <location>
        <begin position="68"/>
        <end position="91"/>
    </location>
</feature>
<dbReference type="CDD" id="cd06261">
    <property type="entry name" value="TM_PBP2"/>
    <property type="match status" value="1"/>
</dbReference>
<feature type="transmembrane region" description="Helical" evidence="9">
    <location>
        <begin position="98"/>
        <end position="119"/>
    </location>
</feature>
<dbReference type="InterPro" id="IPR003439">
    <property type="entry name" value="ABC_transporter-like_ATP-bd"/>
</dbReference>
<dbReference type="InterPro" id="IPR035906">
    <property type="entry name" value="MetI-like_sf"/>
</dbReference>
<dbReference type="PROSITE" id="PS00211">
    <property type="entry name" value="ABC_TRANSPORTER_1"/>
    <property type="match status" value="1"/>
</dbReference>
<comment type="similarity">
    <text evidence="9">Belongs to the binding-protein-dependent transport system permease family.</text>
</comment>
<sequence length="509" mass="56481">MTRSAKIGYLYIAIFSLGALLIPPFLPYSPFSFDQEVYAVPSFTHLLGTNHLGQDVFTQLIYGARTTLLIGFAVALLSTFLSASLGVIAGYSRTLDPFINGLGNILIVLPSLLLIIIITSFTSSSLPQLIIVLGLLTWAPYMRIIRASTLTLKEREFVKASRLYGGSSLYVLRKHIIPHLKPLIKTKFILSFRSAILTEAGLSFLGLGDPNVITWGKMLHEGFSKNTVFFTNAWQWVLVPPIVLLIFLTIAVVLIGEVKPLGARIKKKEGSGVIAAVQPSQQHIIELHQLSVHYGENMILRDIDLSVGYNKIVTIIGQSGSGKTTLGKTIYGLMDREQVTGLAFVQQIQLYNPAEQATLTYWKDLAFIYQDPSTALNPVLSIGHQFFEVLDSSLSTKQKKELVVKALEEVQLPRTIIHKLPHECSGGMLNRVMIALAFIHRPRLVIADESTSGLDPIIKREMIELMVAKARENDSTLLFITHDVDIAMYISDELVELEDGQIVRHEVFA</sequence>
<name>A0ABR8VNY9_9BACI</name>
<evidence type="ECO:0000256" key="8">
    <source>
        <dbReference type="ARBA" id="ARBA00023136"/>
    </source>
</evidence>
<proteinExistence type="inferred from homology"/>
<dbReference type="Proteomes" id="UP000648182">
    <property type="component" value="Unassembled WGS sequence"/>
</dbReference>
<evidence type="ECO:0000256" key="2">
    <source>
        <dbReference type="ARBA" id="ARBA00022448"/>
    </source>
</evidence>
<dbReference type="InterPro" id="IPR017871">
    <property type="entry name" value="ABC_transporter-like_CS"/>
</dbReference>
<keyword evidence="2 9" id="KW-0813">Transport</keyword>
<evidence type="ECO:0000256" key="5">
    <source>
        <dbReference type="ARBA" id="ARBA00022741"/>
    </source>
</evidence>
<feature type="transmembrane region" description="Helical" evidence="9">
    <location>
        <begin position="233"/>
        <end position="258"/>
    </location>
</feature>
<evidence type="ECO:0000313" key="12">
    <source>
        <dbReference type="EMBL" id="MBD8006474.1"/>
    </source>
</evidence>
<organism evidence="12 13">
    <name type="scientific">Bacillus norwichensis</name>
    <dbReference type="NCBI Taxonomy" id="2762217"/>
    <lineage>
        <taxon>Bacteria</taxon>
        <taxon>Bacillati</taxon>
        <taxon>Bacillota</taxon>
        <taxon>Bacilli</taxon>
        <taxon>Bacillales</taxon>
        <taxon>Bacillaceae</taxon>
        <taxon>Bacillus</taxon>
    </lineage>
</organism>
<keyword evidence="8 9" id="KW-0472">Membrane</keyword>
<dbReference type="InterPro" id="IPR003593">
    <property type="entry name" value="AAA+_ATPase"/>
</dbReference>
<keyword evidence="6" id="KW-0067">ATP-binding</keyword>
<gene>
    <name evidence="12" type="ORF">H9631_15445</name>
</gene>